<feature type="region of interest" description="Disordered" evidence="1">
    <location>
        <begin position="212"/>
        <end position="262"/>
    </location>
</feature>
<keyword evidence="2" id="KW-0812">Transmembrane</keyword>
<evidence type="ECO:0000256" key="1">
    <source>
        <dbReference type="SAM" id="MobiDB-lite"/>
    </source>
</evidence>
<dbReference type="EMBL" id="BMMW01000005">
    <property type="protein sequence ID" value="GGK66150.1"/>
    <property type="molecule type" value="Genomic_DNA"/>
</dbReference>
<accession>A0A917QST4</accession>
<dbReference type="PANTHER" id="PTHR39419">
    <property type="entry name" value="SLL0814 PROTEIN"/>
    <property type="match status" value="1"/>
</dbReference>
<dbReference type="InterPro" id="IPR007354">
    <property type="entry name" value="CruF-like"/>
</dbReference>
<keyword evidence="4" id="KW-1185">Reference proteome</keyword>
<evidence type="ECO:0008006" key="5">
    <source>
        <dbReference type="Google" id="ProtNLM"/>
    </source>
</evidence>
<sequence>MRAWLRAEPVRVLPAGAALLLVAVQIAYPLTDGAARDAVTCAVVGLSALTALLHAWITRGFAWAASFFVIVSGLGFVAEVVGTRTGVPFGAYSYAVGRLGPAIADVPLVVPLAWTGGLYPIWIVAGLVSTGPLRRVALFAVSAVGWDLFLDPQMVADGQWTWADQSHGLPGLPEIPLTNYVGWALVATVMGVGLTLLDRFGPRPRTVAVTARPPQLDVPVTGDHARRNGIGASMSPTAPPRSEPGPGEIDAGAPNDPIDQGGTAAHLALARPRSNSGPFADDAVPVAVLLWTWLGSTLAHAVFLGLPASAVWGFVGMAPIGGALVYRLRERARRGPQTAG</sequence>
<feature type="transmembrane region" description="Helical" evidence="2">
    <location>
        <begin position="180"/>
        <end position="197"/>
    </location>
</feature>
<evidence type="ECO:0000256" key="2">
    <source>
        <dbReference type="SAM" id="Phobius"/>
    </source>
</evidence>
<organism evidence="3 4">
    <name type="scientific">Nocardia camponoti</name>
    <dbReference type="NCBI Taxonomy" id="1616106"/>
    <lineage>
        <taxon>Bacteria</taxon>
        <taxon>Bacillati</taxon>
        <taxon>Actinomycetota</taxon>
        <taxon>Actinomycetes</taxon>
        <taxon>Mycobacteriales</taxon>
        <taxon>Nocardiaceae</taxon>
        <taxon>Nocardia</taxon>
    </lineage>
</organism>
<dbReference type="Proteomes" id="UP000612956">
    <property type="component" value="Unassembled WGS sequence"/>
</dbReference>
<feature type="transmembrane region" description="Helical" evidence="2">
    <location>
        <begin position="38"/>
        <end position="57"/>
    </location>
</feature>
<dbReference type="PANTHER" id="PTHR39419:SF1">
    <property type="entry name" value="SLL0814 PROTEIN"/>
    <property type="match status" value="1"/>
</dbReference>
<reference evidence="3" key="1">
    <citation type="journal article" date="2014" name="Int. J. Syst. Evol. Microbiol.">
        <title>Complete genome sequence of Corynebacterium casei LMG S-19264T (=DSM 44701T), isolated from a smear-ripened cheese.</title>
        <authorList>
            <consortium name="US DOE Joint Genome Institute (JGI-PGF)"/>
            <person name="Walter F."/>
            <person name="Albersmeier A."/>
            <person name="Kalinowski J."/>
            <person name="Ruckert C."/>
        </authorList>
    </citation>
    <scope>NUCLEOTIDE SEQUENCE</scope>
    <source>
        <strain evidence="3">CGMCC 4.7278</strain>
    </source>
</reference>
<protein>
    <recommendedName>
        <fullName evidence="5">Carotenoid biosynthesis protein</fullName>
    </recommendedName>
</protein>
<feature type="transmembrane region" description="Helical" evidence="2">
    <location>
        <begin position="309"/>
        <end position="328"/>
    </location>
</feature>
<evidence type="ECO:0000313" key="3">
    <source>
        <dbReference type="EMBL" id="GGK66150.1"/>
    </source>
</evidence>
<dbReference type="Pfam" id="PF04240">
    <property type="entry name" value="Caroten_synth"/>
    <property type="match status" value="1"/>
</dbReference>
<proteinExistence type="predicted"/>
<name>A0A917QST4_9NOCA</name>
<reference evidence="3" key="2">
    <citation type="submission" date="2020-09" db="EMBL/GenBank/DDBJ databases">
        <authorList>
            <person name="Sun Q."/>
            <person name="Zhou Y."/>
        </authorList>
    </citation>
    <scope>NUCLEOTIDE SEQUENCE</scope>
    <source>
        <strain evidence="3">CGMCC 4.7278</strain>
    </source>
</reference>
<keyword evidence="2" id="KW-0472">Membrane</keyword>
<dbReference type="AlphaFoldDB" id="A0A917QST4"/>
<keyword evidence="2" id="KW-1133">Transmembrane helix</keyword>
<feature type="transmembrane region" description="Helical" evidence="2">
    <location>
        <begin position="283"/>
        <end position="303"/>
    </location>
</feature>
<gene>
    <name evidence="3" type="ORF">GCM10011591_42840</name>
</gene>
<comment type="caution">
    <text evidence="3">The sequence shown here is derived from an EMBL/GenBank/DDBJ whole genome shotgun (WGS) entry which is preliminary data.</text>
</comment>
<feature type="transmembrane region" description="Helical" evidence="2">
    <location>
        <begin position="12"/>
        <end position="31"/>
    </location>
</feature>
<feature type="transmembrane region" description="Helical" evidence="2">
    <location>
        <begin position="63"/>
        <end position="81"/>
    </location>
</feature>
<feature type="transmembrane region" description="Helical" evidence="2">
    <location>
        <begin position="102"/>
        <end position="125"/>
    </location>
</feature>
<evidence type="ECO:0000313" key="4">
    <source>
        <dbReference type="Proteomes" id="UP000612956"/>
    </source>
</evidence>